<evidence type="ECO:0000259" key="2">
    <source>
        <dbReference type="Pfam" id="PF02894"/>
    </source>
</evidence>
<accession>A0ABR7WYJ7</accession>
<gene>
    <name evidence="3" type="ORF">IDJ77_26295</name>
</gene>
<feature type="domain" description="Gfo/Idh/MocA-like oxidoreductase C-terminal" evidence="2">
    <location>
        <begin position="134"/>
        <end position="338"/>
    </location>
</feature>
<feature type="domain" description="Gfo/Idh/MocA-like oxidoreductase N-terminal" evidence="1">
    <location>
        <begin position="12"/>
        <end position="120"/>
    </location>
</feature>
<evidence type="ECO:0000313" key="4">
    <source>
        <dbReference type="Proteomes" id="UP000606600"/>
    </source>
</evidence>
<dbReference type="SUPFAM" id="SSF51735">
    <property type="entry name" value="NAD(P)-binding Rossmann-fold domains"/>
    <property type="match status" value="1"/>
</dbReference>
<proteinExistence type="predicted"/>
<dbReference type="SUPFAM" id="SSF55347">
    <property type="entry name" value="Glyceraldehyde-3-phosphate dehydrogenase-like, C-terminal domain"/>
    <property type="match status" value="1"/>
</dbReference>
<dbReference type="Pfam" id="PF01408">
    <property type="entry name" value="GFO_IDH_MocA"/>
    <property type="match status" value="1"/>
</dbReference>
<comment type="caution">
    <text evidence="3">The sequence shown here is derived from an EMBL/GenBank/DDBJ whole genome shotgun (WGS) entry which is preliminary data.</text>
</comment>
<evidence type="ECO:0000313" key="3">
    <source>
        <dbReference type="EMBL" id="MBD1367350.1"/>
    </source>
</evidence>
<dbReference type="InterPro" id="IPR000683">
    <property type="entry name" value="Gfo/Idh/MocA-like_OxRdtase_N"/>
</dbReference>
<dbReference type="InterPro" id="IPR051317">
    <property type="entry name" value="Gfo/Idh/MocA_oxidoreduct"/>
</dbReference>
<dbReference type="Pfam" id="PF02894">
    <property type="entry name" value="GFO_IDH_MocA_C"/>
    <property type="match status" value="1"/>
</dbReference>
<dbReference type="Gene3D" id="3.30.360.10">
    <property type="entry name" value="Dihydrodipicolinate Reductase, domain 2"/>
    <property type="match status" value="1"/>
</dbReference>
<organism evidence="3 4">
    <name type="scientific">Mucilaginibacter pankratovii</name>
    <dbReference type="NCBI Taxonomy" id="2772110"/>
    <lineage>
        <taxon>Bacteria</taxon>
        <taxon>Pseudomonadati</taxon>
        <taxon>Bacteroidota</taxon>
        <taxon>Sphingobacteriia</taxon>
        <taxon>Sphingobacteriales</taxon>
        <taxon>Sphingobacteriaceae</taxon>
        <taxon>Mucilaginibacter</taxon>
    </lineage>
</organism>
<dbReference type="EMBL" id="JACWMY010000019">
    <property type="protein sequence ID" value="MBD1367350.1"/>
    <property type="molecule type" value="Genomic_DNA"/>
</dbReference>
<dbReference type="PANTHER" id="PTHR43708">
    <property type="entry name" value="CONSERVED EXPRESSED OXIDOREDUCTASE (EUROFUNG)"/>
    <property type="match status" value="1"/>
</dbReference>
<dbReference type="Proteomes" id="UP000606600">
    <property type="component" value="Unassembled WGS sequence"/>
</dbReference>
<sequence length="338" mass="37686">MATPIITGLMAYGMSGRIFHAPFIHSNPGFTLKAIVERSQKKASAVYPDIISYDNVEELLNDAEIELIIVNTPNNLHLEHAIKAMRAGKHVLVEKPAAATVEQVKELFDVGRETGKHVMIYQNRRYDSGFISTKKMIESGRLGTLQEVIFRLDRYKMQINAKAFKETKETPANGLVYDLGAHLVDNAIALFGRPLSFNKTTGIYREGSEVPDYFHFHLTFPNQLNVFLISGLLIAQEQPGFIVNGTLGSFVKARTDVQEGQLDKGMMPTDDGYGIEPEGHEGTLTIVGVDNVKSTEPVPSDKGDYMQIFDAVYHTIRNNALFPVTEEQIAWQLELLEA</sequence>
<dbReference type="Gene3D" id="3.40.50.720">
    <property type="entry name" value="NAD(P)-binding Rossmann-like Domain"/>
    <property type="match status" value="1"/>
</dbReference>
<keyword evidence="4" id="KW-1185">Reference proteome</keyword>
<dbReference type="InterPro" id="IPR036291">
    <property type="entry name" value="NAD(P)-bd_dom_sf"/>
</dbReference>
<protein>
    <submittedName>
        <fullName evidence="3">Gfo/Idh/MocA family oxidoreductase</fullName>
    </submittedName>
</protein>
<name>A0ABR7WYJ7_9SPHI</name>
<reference evidence="3 4" key="1">
    <citation type="submission" date="2020-09" db="EMBL/GenBank/DDBJ databases">
        <title>Novel species of Mucilaginibacter isolated from a glacier on the Tibetan Plateau.</title>
        <authorList>
            <person name="Liu Q."/>
            <person name="Xin Y.-H."/>
        </authorList>
    </citation>
    <scope>NUCLEOTIDE SEQUENCE [LARGE SCALE GENOMIC DNA]</scope>
    <source>
        <strain evidence="3 4">ZT4R22</strain>
    </source>
</reference>
<dbReference type="InterPro" id="IPR004104">
    <property type="entry name" value="Gfo/Idh/MocA-like_OxRdtase_C"/>
</dbReference>
<evidence type="ECO:0000259" key="1">
    <source>
        <dbReference type="Pfam" id="PF01408"/>
    </source>
</evidence>
<dbReference type="RefSeq" id="WP_191191985.1">
    <property type="nucleotide sequence ID" value="NZ_JACWMY010000019.1"/>
</dbReference>
<dbReference type="PANTHER" id="PTHR43708:SF7">
    <property type="entry name" value="OXIDOREDUCTASE"/>
    <property type="match status" value="1"/>
</dbReference>